<keyword evidence="2" id="KW-0472">Membrane</keyword>
<evidence type="ECO:0000313" key="3">
    <source>
        <dbReference type="EMBL" id="MPC63967.1"/>
    </source>
</evidence>
<organism evidence="3 4">
    <name type="scientific">Portunus trituberculatus</name>
    <name type="common">Swimming crab</name>
    <name type="synonym">Neptunus trituberculatus</name>
    <dbReference type="NCBI Taxonomy" id="210409"/>
    <lineage>
        <taxon>Eukaryota</taxon>
        <taxon>Metazoa</taxon>
        <taxon>Ecdysozoa</taxon>
        <taxon>Arthropoda</taxon>
        <taxon>Crustacea</taxon>
        <taxon>Multicrustacea</taxon>
        <taxon>Malacostraca</taxon>
        <taxon>Eumalacostraca</taxon>
        <taxon>Eucarida</taxon>
        <taxon>Decapoda</taxon>
        <taxon>Pleocyemata</taxon>
        <taxon>Brachyura</taxon>
        <taxon>Eubrachyura</taxon>
        <taxon>Portunoidea</taxon>
        <taxon>Portunidae</taxon>
        <taxon>Portuninae</taxon>
        <taxon>Portunus</taxon>
    </lineage>
</organism>
<keyword evidence="4" id="KW-1185">Reference proteome</keyword>
<evidence type="ECO:0000313" key="4">
    <source>
        <dbReference type="Proteomes" id="UP000324222"/>
    </source>
</evidence>
<name>A0A5B7H3Q7_PORTR</name>
<keyword evidence="2" id="KW-0812">Transmembrane</keyword>
<proteinExistence type="predicted"/>
<keyword evidence="2" id="KW-1133">Transmembrane helix</keyword>
<dbReference type="AlphaFoldDB" id="A0A5B7H3Q7"/>
<feature type="compositionally biased region" description="Low complexity" evidence="1">
    <location>
        <begin position="163"/>
        <end position="177"/>
    </location>
</feature>
<dbReference type="EMBL" id="VSRR010021472">
    <property type="protein sequence ID" value="MPC63967.1"/>
    <property type="molecule type" value="Genomic_DNA"/>
</dbReference>
<sequence>MNDEVVVVLHGGVMESVLMVMVVVAVVVNELWRPEEESSCRLVRQTHLTTPFTITFTTTLTNPWASPPPSAGQHGWGMVLWSLGRVSPPLWREKRRKITVYRERSDWRVRGRRGRSGGASVPRGVEGSHSVLDHPVLSLMKRCRSVHYHQCSSSVMGRKKKTTPTTTTTSTTTARPR</sequence>
<gene>
    <name evidence="3" type="ORF">E2C01_058075</name>
</gene>
<reference evidence="3 4" key="1">
    <citation type="submission" date="2019-05" db="EMBL/GenBank/DDBJ databases">
        <title>Another draft genome of Portunus trituberculatus and its Hox gene families provides insights of decapod evolution.</title>
        <authorList>
            <person name="Jeong J.-H."/>
            <person name="Song I."/>
            <person name="Kim S."/>
            <person name="Choi T."/>
            <person name="Kim D."/>
            <person name="Ryu S."/>
            <person name="Kim W."/>
        </authorList>
    </citation>
    <scope>NUCLEOTIDE SEQUENCE [LARGE SCALE GENOMIC DNA]</scope>
    <source>
        <tissue evidence="3">Muscle</tissue>
    </source>
</reference>
<protein>
    <submittedName>
        <fullName evidence="3">Uncharacterized protein</fullName>
    </submittedName>
</protein>
<comment type="caution">
    <text evidence="3">The sequence shown here is derived from an EMBL/GenBank/DDBJ whole genome shotgun (WGS) entry which is preliminary data.</text>
</comment>
<feature type="region of interest" description="Disordered" evidence="1">
    <location>
        <begin position="154"/>
        <end position="177"/>
    </location>
</feature>
<evidence type="ECO:0000256" key="1">
    <source>
        <dbReference type="SAM" id="MobiDB-lite"/>
    </source>
</evidence>
<feature type="transmembrane region" description="Helical" evidence="2">
    <location>
        <begin position="6"/>
        <end position="28"/>
    </location>
</feature>
<evidence type="ECO:0000256" key="2">
    <source>
        <dbReference type="SAM" id="Phobius"/>
    </source>
</evidence>
<accession>A0A5B7H3Q7</accession>
<dbReference type="Proteomes" id="UP000324222">
    <property type="component" value="Unassembled WGS sequence"/>
</dbReference>